<dbReference type="AlphaFoldDB" id="A0A1G9ML11"/>
<dbReference type="Proteomes" id="UP000199226">
    <property type="component" value="Unassembled WGS sequence"/>
</dbReference>
<proteinExistence type="predicted"/>
<sequence length="274" mass="31260">MKTGLLAFIFYLTLIQTDVYYVTFVKGIVQLESTKKIIKPGDKITAKDKLIFKDQASKVSCISPSKGRFEIRPDTEAATKKGEWLAVIGEKLIPSSTYQRLSTRSLDVDNGYDPINYFGNKLEKPIVILSGIPLPVKMSYKIDAFNFFFLQYDHEGKTIVRKVGSIGQSLLFIPELFTDSDGNMLTQESLKKVFLCYQSNINSIARSKSLVEFRPLLVDRDQLASEISFMYNYLKPLKNNSLKDIHEEIFAHLIENYGKIDANLIEKEFLVQLK</sequence>
<dbReference type="STRING" id="990371.SAMN05421813_10221"/>
<dbReference type="RefSeq" id="WP_143007681.1">
    <property type="nucleotide sequence ID" value="NZ_FNHH01000002.1"/>
</dbReference>
<dbReference type="EMBL" id="FNHH01000002">
    <property type="protein sequence ID" value="SDL74948.1"/>
    <property type="molecule type" value="Genomic_DNA"/>
</dbReference>
<gene>
    <name evidence="1" type="ORF">SAMN05421813_10221</name>
</gene>
<dbReference type="OrthoDB" id="1467065at2"/>
<organism evidence="1 2">
    <name type="scientific">Daejeonella rubra</name>
    <dbReference type="NCBI Taxonomy" id="990371"/>
    <lineage>
        <taxon>Bacteria</taxon>
        <taxon>Pseudomonadati</taxon>
        <taxon>Bacteroidota</taxon>
        <taxon>Sphingobacteriia</taxon>
        <taxon>Sphingobacteriales</taxon>
        <taxon>Sphingobacteriaceae</taxon>
        <taxon>Daejeonella</taxon>
    </lineage>
</organism>
<evidence type="ECO:0000313" key="2">
    <source>
        <dbReference type="Proteomes" id="UP000199226"/>
    </source>
</evidence>
<reference evidence="2" key="1">
    <citation type="submission" date="2016-10" db="EMBL/GenBank/DDBJ databases">
        <authorList>
            <person name="Varghese N."/>
            <person name="Submissions S."/>
        </authorList>
    </citation>
    <scope>NUCLEOTIDE SEQUENCE [LARGE SCALE GENOMIC DNA]</scope>
    <source>
        <strain evidence="2">DSM 24536</strain>
    </source>
</reference>
<evidence type="ECO:0000313" key="1">
    <source>
        <dbReference type="EMBL" id="SDL74948.1"/>
    </source>
</evidence>
<protein>
    <submittedName>
        <fullName evidence="1">Uncharacterized protein</fullName>
    </submittedName>
</protein>
<accession>A0A1G9ML11</accession>
<name>A0A1G9ML11_9SPHI</name>
<keyword evidence="2" id="KW-1185">Reference proteome</keyword>